<evidence type="ECO:0000313" key="4">
    <source>
        <dbReference type="Proteomes" id="UP000530571"/>
    </source>
</evidence>
<accession>A0A7W6KL40</accession>
<dbReference type="PANTHER" id="PTHR43179">
    <property type="entry name" value="RHAMNOSYLTRANSFERASE WBBL"/>
    <property type="match status" value="1"/>
</dbReference>
<keyword evidence="4" id="KW-1185">Reference proteome</keyword>
<feature type="domain" description="Glycosyl transferase family 1" evidence="1">
    <location>
        <begin position="997"/>
        <end position="1157"/>
    </location>
</feature>
<keyword evidence="3" id="KW-0808">Transferase</keyword>
<dbReference type="InterPro" id="IPR029044">
    <property type="entry name" value="Nucleotide-diphossugar_trans"/>
</dbReference>
<reference evidence="3 4" key="1">
    <citation type="submission" date="2020-08" db="EMBL/GenBank/DDBJ databases">
        <title>Genomic Encyclopedia of Type Strains, Phase IV (KMG-IV): sequencing the most valuable type-strain genomes for metagenomic binning, comparative biology and taxonomic classification.</title>
        <authorList>
            <person name="Goeker M."/>
        </authorList>
    </citation>
    <scope>NUCLEOTIDE SEQUENCE [LARGE SCALE GENOMIC DNA]</scope>
    <source>
        <strain evidence="3 4">DSM 28101</strain>
    </source>
</reference>
<dbReference type="InterPro" id="IPR001296">
    <property type="entry name" value="Glyco_trans_1"/>
</dbReference>
<dbReference type="Gene3D" id="3.40.50.2000">
    <property type="entry name" value="Glycogen Phosphorylase B"/>
    <property type="match status" value="2"/>
</dbReference>
<dbReference type="SUPFAM" id="SSF53756">
    <property type="entry name" value="UDP-Glycosyltransferase/glycogen phosphorylase"/>
    <property type="match status" value="2"/>
</dbReference>
<evidence type="ECO:0000313" key="3">
    <source>
        <dbReference type="EMBL" id="MBB4123306.1"/>
    </source>
</evidence>
<dbReference type="EMBL" id="JACIDZ010000011">
    <property type="protein sequence ID" value="MBB4123306.1"/>
    <property type="molecule type" value="Genomic_DNA"/>
</dbReference>
<comment type="caution">
    <text evidence="3">The sequence shown here is derived from an EMBL/GenBank/DDBJ whole genome shotgun (WGS) entry which is preliminary data.</text>
</comment>
<name>A0A7W6KL40_9HYPH</name>
<sequence>MDDEKMVQLTVSEQKKTKRSLRLKSFYHHPFSSEKRKHYRNRKLGKLADAAGTPAAVTSDLGPGFSEREERRKIRYTALLRHPFSARKRRKYRRKRLDALAFALLPRFAMPVPPARKPHSARPVKDSPDLWFYLGDTVDWLEVHERFTGVGRVSIELFDAFLQEATASIRPCRTGQSDLDIVGMSSAELRSGVLDRLDERYGIGLGTFSGGGAPARGDHVFFTGLVWTPKFTSLFRHLSSKGIGFSILVHDIIPLEGGDHVEEAEAVNFAEWLAVSLQTADRLYVSTNVVRDQILRWATLEGIEVAAEVVKISFGSKPWSEDELQDAEGLKACFPTLDADDFVLSVGTIDPRKNQTMLCRLWRNLIRSGLDVPQLVLAGRDDLGLGSKHSIFSDLMRSGKLLVLPGLGDADIASLTAACRFTAFPSTSEGYGLPVAESLRQGKLCLASRLPVIEEQAGDLAWYFDVDDLQQAEALFRTAIQDRDAVAAGEAKIRSGFVRPSWSEAAKRLEAEGLEAAREKPISIIPGRFLPEFPGAETCNKTEVLNLASRWCTVDAPEVSILIVNWNAAPLTLECIRQIWMHTEGHTYEVIIVDNGSDEDDIVRFSRPIPGVTFIPIGRNRFFGEANNIAAEAARGKYVVLLNNDAFPQDKWLAALMNMMAENPALGAAGPMFLWPDGRVQEAGGMIDEGGYPVRYGRGLAHPTPDILMERYVDYISAAALLIDRALFVKVGGFDLTFEPAYYEDSDLCFKLKALGHPVGYCPASRVIHIEGAAANGNTKAEARRKALGDANRDKFVSRWASFLKPDGDKTPEFSVESIVPTRWSSPPGENCQRPTAVVYTPYAVTPGGGERYVLSAARQLARTHRVEVVTPYRYSNLRLQQIGCALDLDLGMLRFKTLQEFEQDPEPDLMLTMGNAVLPPIAGRGRKTVYHCQFPFLLKEEQESDEAMLRSYQEVMVNSAFTQGFYERRLAEAGMASIPTRIVNPPVPPVAPRTPRKRSILSVGRFIVGGHSKRQDLQVEAFRALIESGVEDVELHLAGSSFPEATDIDFLAAIRQSASDLPVYFHVNCSVSELETLYGDSLIYWHATGLGRDLEAEPEKAEHFGISIVEAMSGGAIPIALRAGGPTEIITEGVNGFFYDDIEGLVDQTRRVLDETPEDGLRQLSRAAHARAADFSYDRFNAAVSSLFGLDSSERGSGVSGNA</sequence>
<proteinExistence type="predicted"/>
<protein>
    <submittedName>
        <fullName evidence="3">GT2 family glycosyltransferase/glycosyltransferase involved in cell wall biosynthesis</fullName>
    </submittedName>
</protein>
<dbReference type="Proteomes" id="UP000530571">
    <property type="component" value="Unassembled WGS sequence"/>
</dbReference>
<dbReference type="InterPro" id="IPR001173">
    <property type="entry name" value="Glyco_trans_2-like"/>
</dbReference>
<dbReference type="Gene3D" id="3.90.550.10">
    <property type="entry name" value="Spore Coat Polysaccharide Biosynthesis Protein SpsA, Chain A"/>
    <property type="match status" value="1"/>
</dbReference>
<dbReference type="Pfam" id="PF00534">
    <property type="entry name" value="Glycos_transf_1"/>
    <property type="match status" value="2"/>
</dbReference>
<dbReference type="PANTHER" id="PTHR43179:SF7">
    <property type="entry name" value="RHAMNOSYLTRANSFERASE WBBL"/>
    <property type="match status" value="1"/>
</dbReference>
<gene>
    <name evidence="3" type="ORF">GGR30_003249</name>
</gene>
<organism evidence="3 4">
    <name type="scientific">Martelella radicis</name>
    <dbReference type="NCBI Taxonomy" id="1397476"/>
    <lineage>
        <taxon>Bacteria</taxon>
        <taxon>Pseudomonadati</taxon>
        <taxon>Pseudomonadota</taxon>
        <taxon>Alphaproteobacteria</taxon>
        <taxon>Hyphomicrobiales</taxon>
        <taxon>Aurantimonadaceae</taxon>
        <taxon>Martelella</taxon>
    </lineage>
</organism>
<evidence type="ECO:0000259" key="1">
    <source>
        <dbReference type="Pfam" id="PF00534"/>
    </source>
</evidence>
<dbReference type="CDD" id="cd04186">
    <property type="entry name" value="GT_2_like_c"/>
    <property type="match status" value="1"/>
</dbReference>
<feature type="domain" description="Glycosyltransferase 2-like" evidence="2">
    <location>
        <begin position="560"/>
        <end position="676"/>
    </location>
</feature>
<evidence type="ECO:0000259" key="2">
    <source>
        <dbReference type="Pfam" id="PF00535"/>
    </source>
</evidence>
<feature type="domain" description="Glycosyl transferase family 1" evidence="1">
    <location>
        <begin position="340"/>
        <end position="484"/>
    </location>
</feature>
<dbReference type="AlphaFoldDB" id="A0A7W6KL40"/>
<dbReference type="SUPFAM" id="SSF53448">
    <property type="entry name" value="Nucleotide-diphospho-sugar transferases"/>
    <property type="match status" value="1"/>
</dbReference>
<dbReference type="Pfam" id="PF00535">
    <property type="entry name" value="Glycos_transf_2"/>
    <property type="match status" value="1"/>
</dbReference>
<dbReference type="RefSeq" id="WP_183488143.1">
    <property type="nucleotide sequence ID" value="NZ_JACIDZ010000011.1"/>
</dbReference>
<dbReference type="GO" id="GO:0016757">
    <property type="term" value="F:glycosyltransferase activity"/>
    <property type="evidence" value="ECO:0007669"/>
    <property type="project" value="InterPro"/>
</dbReference>